<keyword evidence="1" id="KW-1133">Transmembrane helix</keyword>
<accession>A0AAE1AQJ4</accession>
<proteinExistence type="predicted"/>
<dbReference type="Proteomes" id="UP001283361">
    <property type="component" value="Unassembled WGS sequence"/>
</dbReference>
<keyword evidence="1" id="KW-0812">Transmembrane</keyword>
<gene>
    <name evidence="2" type="ORF">RRG08_042884</name>
</gene>
<dbReference type="EMBL" id="JAWDGP010001398">
    <property type="protein sequence ID" value="KAK3792018.1"/>
    <property type="molecule type" value="Genomic_DNA"/>
</dbReference>
<name>A0AAE1AQJ4_9GAST</name>
<evidence type="ECO:0000313" key="3">
    <source>
        <dbReference type="Proteomes" id="UP001283361"/>
    </source>
</evidence>
<keyword evidence="1" id="KW-0472">Membrane</keyword>
<sequence>MVYLINVGFGLVDCMVYLINVGFGLVDCMVYAINIGIGLVDCMVYLTNVWFGLVALSVIPAQCTVWVGCLVDYTPVDQNQTNRRRIASGLFLFATKNKENCVMGKDNEKYNLPVQYLLFNYAGGLHIKLWPDPRRISWLITSENLTTIHYANLTTIHYANFTTVHYANLTTIYHTNLITIHYTNLTTIHYANPTTIHYTNLTTIYHTNLTTIHYTNLNTIHYTNPTTIHYTNPTTTHYTNPTTTNLIARAWMGGISMSQRKCCFHSLRRFMWKMRFMDLASGKHGLNTPRSYRLQGTILRATCICFRALIPSSNLYLVLGHWYGQESYQYTLPVLGTKCSSSNLYLLVETHTK</sequence>
<evidence type="ECO:0000313" key="2">
    <source>
        <dbReference type="EMBL" id="KAK3792018.1"/>
    </source>
</evidence>
<keyword evidence="3" id="KW-1185">Reference proteome</keyword>
<feature type="transmembrane region" description="Helical" evidence="1">
    <location>
        <begin position="15"/>
        <end position="37"/>
    </location>
</feature>
<evidence type="ECO:0000256" key="1">
    <source>
        <dbReference type="SAM" id="Phobius"/>
    </source>
</evidence>
<dbReference type="AlphaFoldDB" id="A0AAE1AQJ4"/>
<feature type="transmembrane region" description="Helical" evidence="1">
    <location>
        <begin position="49"/>
        <end position="68"/>
    </location>
</feature>
<organism evidence="2 3">
    <name type="scientific">Elysia crispata</name>
    <name type="common">lettuce slug</name>
    <dbReference type="NCBI Taxonomy" id="231223"/>
    <lineage>
        <taxon>Eukaryota</taxon>
        <taxon>Metazoa</taxon>
        <taxon>Spiralia</taxon>
        <taxon>Lophotrochozoa</taxon>
        <taxon>Mollusca</taxon>
        <taxon>Gastropoda</taxon>
        <taxon>Heterobranchia</taxon>
        <taxon>Euthyneura</taxon>
        <taxon>Panpulmonata</taxon>
        <taxon>Sacoglossa</taxon>
        <taxon>Placobranchoidea</taxon>
        <taxon>Plakobranchidae</taxon>
        <taxon>Elysia</taxon>
    </lineage>
</organism>
<reference evidence="2" key="1">
    <citation type="journal article" date="2023" name="G3 (Bethesda)">
        <title>A reference genome for the long-term kleptoplast-retaining sea slug Elysia crispata morphotype clarki.</title>
        <authorList>
            <person name="Eastman K.E."/>
            <person name="Pendleton A.L."/>
            <person name="Shaikh M.A."/>
            <person name="Suttiyut T."/>
            <person name="Ogas R."/>
            <person name="Tomko P."/>
            <person name="Gavelis G."/>
            <person name="Widhalm J.R."/>
            <person name="Wisecaver J.H."/>
        </authorList>
    </citation>
    <scope>NUCLEOTIDE SEQUENCE</scope>
    <source>
        <strain evidence="2">ECLA1</strain>
    </source>
</reference>
<comment type="caution">
    <text evidence="2">The sequence shown here is derived from an EMBL/GenBank/DDBJ whole genome shotgun (WGS) entry which is preliminary data.</text>
</comment>
<protein>
    <submittedName>
        <fullName evidence="2">Uncharacterized protein</fullName>
    </submittedName>
</protein>